<accession>A0ABS8V4E6</accession>
<evidence type="ECO:0000313" key="1">
    <source>
        <dbReference type="EMBL" id="MCD9641714.1"/>
    </source>
</evidence>
<dbReference type="Proteomes" id="UP000823775">
    <property type="component" value="Unassembled WGS sequence"/>
</dbReference>
<sequence>MIAHVLDAIMISQIHNGGEEHMTENGRIWLVWRKHLTLQVVRVRKQFIHCSVESPAENFSALITVDYARNKQQQRDIPW</sequence>
<proteinExistence type="predicted"/>
<evidence type="ECO:0000313" key="2">
    <source>
        <dbReference type="Proteomes" id="UP000823775"/>
    </source>
</evidence>
<organism evidence="1 2">
    <name type="scientific">Datura stramonium</name>
    <name type="common">Jimsonweed</name>
    <name type="synonym">Common thornapple</name>
    <dbReference type="NCBI Taxonomy" id="4076"/>
    <lineage>
        <taxon>Eukaryota</taxon>
        <taxon>Viridiplantae</taxon>
        <taxon>Streptophyta</taxon>
        <taxon>Embryophyta</taxon>
        <taxon>Tracheophyta</taxon>
        <taxon>Spermatophyta</taxon>
        <taxon>Magnoliopsida</taxon>
        <taxon>eudicotyledons</taxon>
        <taxon>Gunneridae</taxon>
        <taxon>Pentapetalae</taxon>
        <taxon>asterids</taxon>
        <taxon>lamiids</taxon>
        <taxon>Solanales</taxon>
        <taxon>Solanaceae</taxon>
        <taxon>Solanoideae</taxon>
        <taxon>Datureae</taxon>
        <taxon>Datura</taxon>
    </lineage>
</organism>
<dbReference type="EMBL" id="JACEIK010003437">
    <property type="protein sequence ID" value="MCD9641714.1"/>
    <property type="molecule type" value="Genomic_DNA"/>
</dbReference>
<reference evidence="1 2" key="1">
    <citation type="journal article" date="2021" name="BMC Genomics">
        <title>Datura genome reveals duplications of psychoactive alkaloid biosynthetic genes and high mutation rate following tissue culture.</title>
        <authorList>
            <person name="Rajewski A."/>
            <person name="Carter-House D."/>
            <person name="Stajich J."/>
            <person name="Litt A."/>
        </authorList>
    </citation>
    <scope>NUCLEOTIDE SEQUENCE [LARGE SCALE GENOMIC DNA]</scope>
    <source>
        <strain evidence="1">AR-01</strain>
    </source>
</reference>
<protein>
    <submittedName>
        <fullName evidence="1">Uncharacterized protein</fullName>
    </submittedName>
</protein>
<comment type="caution">
    <text evidence="1">The sequence shown here is derived from an EMBL/GenBank/DDBJ whole genome shotgun (WGS) entry which is preliminary data.</text>
</comment>
<keyword evidence="2" id="KW-1185">Reference proteome</keyword>
<name>A0ABS8V4E6_DATST</name>
<gene>
    <name evidence="1" type="ORF">HAX54_028102</name>
</gene>